<evidence type="ECO:0000256" key="2">
    <source>
        <dbReference type="ARBA" id="ARBA00010838"/>
    </source>
</evidence>
<evidence type="ECO:0000313" key="14">
    <source>
        <dbReference type="Proteomes" id="UP000028630"/>
    </source>
</evidence>
<dbReference type="RefSeq" id="WP_038154001.1">
    <property type="nucleotide sequence ID" value="NZ_JMTB01000027.1"/>
</dbReference>
<feature type="binding site" evidence="10">
    <location>
        <position position="295"/>
    </location>
    <ligand>
        <name>substrate</name>
    </ligand>
</feature>
<dbReference type="AlphaFoldDB" id="A0A085AL28"/>
<feature type="active site" description="Proton donor" evidence="9">
    <location>
        <position position="164"/>
    </location>
</feature>
<feature type="active site" description="Nucleophile" evidence="9 11">
    <location>
        <position position="371"/>
    </location>
</feature>
<dbReference type="GO" id="GO:0008422">
    <property type="term" value="F:beta-glucosidase activity"/>
    <property type="evidence" value="ECO:0007669"/>
    <property type="project" value="UniProtKB-EC"/>
</dbReference>
<dbReference type="eggNOG" id="COG2723">
    <property type="taxonomic scope" value="Bacteria"/>
</dbReference>
<dbReference type="PROSITE" id="PS00653">
    <property type="entry name" value="GLYCOSYL_HYDROL_F1_2"/>
    <property type="match status" value="1"/>
</dbReference>
<evidence type="ECO:0000256" key="3">
    <source>
        <dbReference type="ARBA" id="ARBA00012744"/>
    </source>
</evidence>
<keyword evidence="4 12" id="KW-0378">Hydrolase</keyword>
<evidence type="ECO:0000256" key="9">
    <source>
        <dbReference type="PIRSR" id="PIRSR617736-1"/>
    </source>
</evidence>
<dbReference type="EMBL" id="JMTB01000027">
    <property type="protein sequence ID" value="KFC10923.1"/>
    <property type="molecule type" value="Genomic_DNA"/>
</dbReference>
<comment type="similarity">
    <text evidence="2 12">Belongs to the glycosyl hydrolase 1 family.</text>
</comment>
<dbReference type="PROSITE" id="PS00572">
    <property type="entry name" value="GLYCOSYL_HYDROL_F1_1"/>
    <property type="match status" value="1"/>
</dbReference>
<feature type="binding site" evidence="10">
    <location>
        <position position="417"/>
    </location>
    <ligand>
        <name>substrate</name>
    </ligand>
</feature>
<evidence type="ECO:0000256" key="10">
    <source>
        <dbReference type="PIRSR" id="PIRSR617736-2"/>
    </source>
</evidence>
<name>A0A085AL28_9ENTR</name>
<feature type="binding site" evidence="10">
    <location>
        <position position="18"/>
    </location>
    <ligand>
        <name>substrate</name>
    </ligand>
</feature>
<dbReference type="Proteomes" id="UP000028630">
    <property type="component" value="Unassembled WGS sequence"/>
</dbReference>
<keyword evidence="7 12" id="KW-0326">Glycosidase</keyword>
<feature type="binding site" evidence="10">
    <location>
        <position position="163"/>
    </location>
    <ligand>
        <name>substrate</name>
    </ligand>
</feature>
<dbReference type="Pfam" id="PF00232">
    <property type="entry name" value="Glyco_hydro_1"/>
    <property type="match status" value="1"/>
</dbReference>
<evidence type="ECO:0000256" key="5">
    <source>
        <dbReference type="ARBA" id="ARBA00023001"/>
    </source>
</evidence>
<dbReference type="SUPFAM" id="SSF51445">
    <property type="entry name" value="(Trans)glycosidases"/>
    <property type="match status" value="1"/>
</dbReference>
<dbReference type="PANTHER" id="PTHR10353">
    <property type="entry name" value="GLYCOSYL HYDROLASE"/>
    <property type="match status" value="1"/>
</dbReference>
<organism evidence="13 14">
    <name type="scientific">Trabulsiella guamensis ATCC 49490</name>
    <dbReference type="NCBI Taxonomy" id="1005994"/>
    <lineage>
        <taxon>Bacteria</taxon>
        <taxon>Pseudomonadati</taxon>
        <taxon>Pseudomonadota</taxon>
        <taxon>Gammaproteobacteria</taxon>
        <taxon>Enterobacterales</taxon>
        <taxon>Enterobacteriaceae</taxon>
        <taxon>Trabulsiella</taxon>
    </lineage>
</organism>
<dbReference type="EC" id="3.2.1.21" evidence="3 12"/>
<dbReference type="InterPro" id="IPR017736">
    <property type="entry name" value="Glyco_hydro_1_beta-glucosidase"/>
</dbReference>
<proteinExistence type="inferred from homology"/>
<dbReference type="InterPro" id="IPR018120">
    <property type="entry name" value="Glyco_hydro_1_AS"/>
</dbReference>
<dbReference type="InterPro" id="IPR017853">
    <property type="entry name" value="GH"/>
</dbReference>
<reference evidence="14" key="1">
    <citation type="submission" date="2014-05" db="EMBL/GenBank/DDBJ databases">
        <title>ATOL: Assembling a taxonomically balanced genome-scale reconstruction of the evolutionary history of the Enterobacteriaceae.</title>
        <authorList>
            <person name="Plunkett G. III"/>
            <person name="Neeno-Eckwall E.C."/>
            <person name="Glasner J.D."/>
            <person name="Perna N.T."/>
        </authorList>
    </citation>
    <scope>NUCLEOTIDE SEQUENCE [LARGE SCALE GENOMIC DNA]</scope>
    <source>
        <strain evidence="14">ATCC 49490</strain>
    </source>
</reference>
<evidence type="ECO:0000256" key="7">
    <source>
        <dbReference type="ARBA" id="ARBA00023295"/>
    </source>
</evidence>
<feature type="binding site" evidence="10">
    <location>
        <position position="119"/>
    </location>
    <ligand>
        <name>substrate</name>
    </ligand>
</feature>
<dbReference type="FunFam" id="3.20.20.80:FF:000004">
    <property type="entry name" value="Beta-glucosidase 6-phospho-beta-glucosidase"/>
    <property type="match status" value="1"/>
</dbReference>
<evidence type="ECO:0000256" key="1">
    <source>
        <dbReference type="ARBA" id="ARBA00000448"/>
    </source>
</evidence>
<dbReference type="GO" id="GO:0030245">
    <property type="term" value="P:cellulose catabolic process"/>
    <property type="evidence" value="ECO:0007669"/>
    <property type="project" value="UniProtKB-KW"/>
</dbReference>
<protein>
    <recommendedName>
        <fullName evidence="3 12">Beta-glucosidase</fullName>
        <ecNumber evidence="3 12">3.2.1.21</ecNumber>
    </recommendedName>
</protein>
<dbReference type="GO" id="GO:0005829">
    <property type="term" value="C:cytosol"/>
    <property type="evidence" value="ECO:0007669"/>
    <property type="project" value="TreeGrafter"/>
</dbReference>
<dbReference type="OrthoDB" id="9765195at2"/>
<dbReference type="InterPro" id="IPR033132">
    <property type="entry name" value="GH_1_N_CS"/>
</dbReference>
<keyword evidence="14" id="KW-1185">Reference proteome</keyword>
<dbReference type="PRINTS" id="PR00131">
    <property type="entry name" value="GLHYDRLASE1"/>
</dbReference>
<evidence type="ECO:0000256" key="4">
    <source>
        <dbReference type="ARBA" id="ARBA00022801"/>
    </source>
</evidence>
<gene>
    <name evidence="13" type="ORF">GTGU_00499</name>
</gene>
<comment type="catalytic activity">
    <reaction evidence="1 12">
        <text>Hydrolysis of terminal, non-reducing beta-D-glucosyl residues with release of beta-D-glucose.</text>
        <dbReference type="EC" id="3.2.1.21"/>
    </reaction>
</comment>
<evidence type="ECO:0000256" key="6">
    <source>
        <dbReference type="ARBA" id="ARBA00023277"/>
    </source>
</evidence>
<evidence type="ECO:0000256" key="8">
    <source>
        <dbReference type="ARBA" id="ARBA00023326"/>
    </source>
</evidence>
<comment type="caution">
    <text evidence="13">The sequence shown here is derived from an EMBL/GenBank/DDBJ whole genome shotgun (WGS) entry which is preliminary data.</text>
</comment>
<evidence type="ECO:0000256" key="11">
    <source>
        <dbReference type="PROSITE-ProRule" id="PRU10055"/>
    </source>
</evidence>
<keyword evidence="6" id="KW-0119">Carbohydrate metabolism</keyword>
<sequence length="466" mass="52914">MSAFPKHFLWGAATAAYQVEGAHDADGKGPSIWDRFSHIPGTTYQNTNGDVAVDHYHRFREDVALMAEMGLQSYRFSISWPRLLPTGRGEINEAGVKFYSDLIDALLAHNIVPMITLYHWDLPQALQDEGGWEARSTAEAFAEYARLCYDRFGSRVKLWDTFNETIVFIGHGYITGSHPPSVKDPARAIQACHHVFIAHALAVKAFREMVIDGEIGFVNVLQPHTPLTDKQADRDASALADAIHTHWLYDPVLLGTYPAALLAQTQTLWGVPRFAPGDDALLRENRCDFIGLNYYRRETVVANEEETRQQSNNSGEPGSGGEFGFKGLFKFVRNPDGVYTDWDWEIWPQGLTDGIMMIKERYGNIPVYITENGLGAKDPIINGEIVDDPRIEYLRMHIIALEKAIDLGADVRGYYPWSFIDLLSWLNGYKKQYGFVYVDHNQDLVRKRKKSFFWYQNVIASHGEER</sequence>
<accession>A0A085AL28</accession>
<dbReference type="Gene3D" id="3.20.20.80">
    <property type="entry name" value="Glycosidases"/>
    <property type="match status" value="1"/>
</dbReference>
<dbReference type="PANTHER" id="PTHR10353:SF36">
    <property type="entry name" value="LP05116P"/>
    <property type="match status" value="1"/>
</dbReference>
<evidence type="ECO:0000313" key="13">
    <source>
        <dbReference type="EMBL" id="KFC10923.1"/>
    </source>
</evidence>
<evidence type="ECO:0000256" key="12">
    <source>
        <dbReference type="RuleBase" id="RU361175"/>
    </source>
</evidence>
<dbReference type="NCBIfam" id="TIGR03356">
    <property type="entry name" value="BGL"/>
    <property type="match status" value="1"/>
</dbReference>
<keyword evidence="5" id="KW-0136">Cellulose degradation</keyword>
<keyword evidence="8" id="KW-0624">Polysaccharide degradation</keyword>
<dbReference type="InterPro" id="IPR001360">
    <property type="entry name" value="Glyco_hydro_1"/>
</dbReference>